<evidence type="ECO:0000256" key="1">
    <source>
        <dbReference type="SAM" id="MobiDB-lite"/>
    </source>
</evidence>
<dbReference type="AlphaFoldDB" id="A0A4S8PNE2"/>
<proteinExistence type="predicted"/>
<reference evidence="2 3" key="1">
    <citation type="journal article" date="2018" name="Int. J. Syst. Evol. Microbiol.">
        <title>Glycomyces paridis sp. nov., isolated from the medicinal plant Paris polyphylla.</title>
        <authorList>
            <person name="Fang X.M."/>
            <person name="Bai J.L."/>
            <person name="Su J."/>
            <person name="Zhao L.L."/>
            <person name="Liu H.Y."/>
            <person name="Ma B.P."/>
            <person name="Zhang Y.Q."/>
            <person name="Yu L.Y."/>
        </authorList>
    </citation>
    <scope>NUCLEOTIDE SEQUENCE [LARGE SCALE GENOMIC DNA]</scope>
    <source>
        <strain evidence="2 3">CPCC 204357</strain>
    </source>
</reference>
<dbReference type="RefSeq" id="WP_136529012.1">
    <property type="nucleotide sequence ID" value="NZ_STGX01000004.1"/>
</dbReference>
<gene>
    <name evidence="2" type="ORF">E9998_07115</name>
</gene>
<feature type="region of interest" description="Disordered" evidence="1">
    <location>
        <begin position="40"/>
        <end position="59"/>
    </location>
</feature>
<evidence type="ECO:0000313" key="3">
    <source>
        <dbReference type="Proteomes" id="UP000305792"/>
    </source>
</evidence>
<keyword evidence="3" id="KW-1185">Reference proteome</keyword>
<organism evidence="2 3">
    <name type="scientific">Glycomyces paridis</name>
    <dbReference type="NCBI Taxonomy" id="2126555"/>
    <lineage>
        <taxon>Bacteria</taxon>
        <taxon>Bacillati</taxon>
        <taxon>Actinomycetota</taxon>
        <taxon>Actinomycetes</taxon>
        <taxon>Glycomycetales</taxon>
        <taxon>Glycomycetaceae</taxon>
        <taxon>Glycomyces</taxon>
    </lineage>
</organism>
<protein>
    <submittedName>
        <fullName evidence="2">Uncharacterized protein</fullName>
    </submittedName>
</protein>
<dbReference type="Pfam" id="PF25283">
    <property type="entry name" value="DUF7873"/>
    <property type="match status" value="1"/>
</dbReference>
<dbReference type="InterPro" id="IPR057195">
    <property type="entry name" value="DUF7873"/>
</dbReference>
<name>A0A4S8PNE2_9ACTN</name>
<comment type="caution">
    <text evidence="2">The sequence shown here is derived from an EMBL/GenBank/DDBJ whole genome shotgun (WGS) entry which is preliminary data.</text>
</comment>
<dbReference type="OrthoDB" id="447082at2"/>
<accession>A0A4S8PNE2</accession>
<dbReference type="Proteomes" id="UP000305792">
    <property type="component" value="Unassembled WGS sequence"/>
</dbReference>
<dbReference type="EMBL" id="STGX01000004">
    <property type="protein sequence ID" value="THV30139.1"/>
    <property type="molecule type" value="Genomic_DNA"/>
</dbReference>
<evidence type="ECO:0000313" key="2">
    <source>
        <dbReference type="EMBL" id="THV30139.1"/>
    </source>
</evidence>
<sequence>MTKLNQIIAIEKSVKAKAGRVLGDAGRELSKAPLLSGISRTYQPKDEEGEQLPPESTKVQRRVEEQLREVASAMTRLFDVTATKDRTNAVATADVVVDGEVLVPDVPVTYLLFLEKQLAELQAFVKSLPVLDAAESWAFNDAADCFATDPVKTVRTKKVPRNHVKAEPTEEHPAQVEVYYEDIPVGYWTTVRFSGSAPAKRVAQLSERLEKLQFAVKFAREEANGTEVVDEKIGDRVFGYLFGE</sequence>